<dbReference type="Gene3D" id="3.40.50.2000">
    <property type="entry name" value="Glycogen Phosphorylase B"/>
    <property type="match status" value="2"/>
</dbReference>
<evidence type="ECO:0000313" key="2">
    <source>
        <dbReference type="Proteomes" id="UP000825258"/>
    </source>
</evidence>
<dbReference type="SUPFAM" id="SSF53756">
    <property type="entry name" value="UDP-Glycosyltransferase/glycogen phosphorylase"/>
    <property type="match status" value="1"/>
</dbReference>
<name>A0ABM7S729_9FLAO</name>
<gene>
    <name evidence="1" type="ORF">KK2020170_01180</name>
</gene>
<protein>
    <submittedName>
        <fullName evidence="1">Uncharacterized protein</fullName>
    </submittedName>
</protein>
<dbReference type="RefSeq" id="WP_221258887.1">
    <property type="nucleotide sequence ID" value="NZ_AP024749.1"/>
</dbReference>
<dbReference type="Pfam" id="PF13692">
    <property type="entry name" value="Glyco_trans_1_4"/>
    <property type="match status" value="1"/>
</dbReference>
<sequence>MKVLHITASNRGGAGIAALRLHYALNKNGVQSAYLSKNLTIDFNNNHIKDNFFDYKRLSFIQRIFKKMDLFFSLSKESKSRVKIEKVKSNLEYEIYTIPFCSIKLEEHPLVREADILNFHWMGGILNYPAFFEKCKKPIVWTMHDLSPIQGIFHYKNDIIRNKKWIGDLENELKKYKLEVLNNNIKAIVSPSNWLLQEVKNENLNPDIILETIPNCIDFDQFRLQNRSELRLKYDIKPDEFVLLFVADSLKNKRKGFDVMLEAVAQLENISFTVLTIGKGDITIKNQKVIALGEIHDASKMAEAYTVSNVFVLPSREDNLPNVMLESFACGTPVVSFNHGGMKDFIIENKTGILAQEISGSALANAIEKFYLSKGLYDSNFIANFAKENFSKEKQASLYTKLYNKLVK</sequence>
<dbReference type="Proteomes" id="UP000825258">
    <property type="component" value="Chromosome"/>
</dbReference>
<proteinExistence type="predicted"/>
<reference evidence="1 2" key="1">
    <citation type="submission" date="2021-06" db="EMBL/GenBank/DDBJ databases">
        <title>Whole genome sequences of Flavobacterium sp. KK2020170 and assembly.</title>
        <authorList>
            <person name="Kitahara K."/>
            <person name="Miyoshi S."/>
            <person name="Uesaka K."/>
        </authorList>
    </citation>
    <scope>NUCLEOTIDE SEQUENCE [LARGE SCALE GENOMIC DNA]</scope>
    <source>
        <strain evidence="1 2">KK2020170</strain>
    </source>
</reference>
<keyword evidence="2" id="KW-1185">Reference proteome</keyword>
<dbReference type="EMBL" id="AP024749">
    <property type="protein sequence ID" value="BCY27250.1"/>
    <property type="molecule type" value="Genomic_DNA"/>
</dbReference>
<dbReference type="PANTHER" id="PTHR12526:SF637">
    <property type="entry name" value="GLYCOSYLTRANSFERASE EPSF-RELATED"/>
    <property type="match status" value="1"/>
</dbReference>
<organism evidence="1 2">
    <name type="scientific">Flavobacterium okayamense</name>
    <dbReference type="NCBI Taxonomy" id="2830782"/>
    <lineage>
        <taxon>Bacteria</taxon>
        <taxon>Pseudomonadati</taxon>
        <taxon>Bacteroidota</taxon>
        <taxon>Flavobacteriia</taxon>
        <taxon>Flavobacteriales</taxon>
        <taxon>Flavobacteriaceae</taxon>
        <taxon>Flavobacterium</taxon>
    </lineage>
</organism>
<accession>A0ABM7S729</accession>
<dbReference type="PANTHER" id="PTHR12526">
    <property type="entry name" value="GLYCOSYLTRANSFERASE"/>
    <property type="match status" value="1"/>
</dbReference>
<evidence type="ECO:0000313" key="1">
    <source>
        <dbReference type="EMBL" id="BCY27250.1"/>
    </source>
</evidence>